<dbReference type="AlphaFoldDB" id="A0A9W9PVY8"/>
<organism evidence="1 2">
    <name type="scientific">Penicillium atrosanguineum</name>
    <dbReference type="NCBI Taxonomy" id="1132637"/>
    <lineage>
        <taxon>Eukaryota</taxon>
        <taxon>Fungi</taxon>
        <taxon>Dikarya</taxon>
        <taxon>Ascomycota</taxon>
        <taxon>Pezizomycotina</taxon>
        <taxon>Eurotiomycetes</taxon>
        <taxon>Eurotiomycetidae</taxon>
        <taxon>Eurotiales</taxon>
        <taxon>Aspergillaceae</taxon>
        <taxon>Penicillium</taxon>
    </lineage>
</organism>
<dbReference type="PANTHER" id="PTHR47431">
    <property type="entry name" value="ZN(II)2CYS6 TRANSCRIPTION FACTOR (EUROFUNG)-RELATED"/>
    <property type="match status" value="1"/>
</dbReference>
<reference evidence="1" key="1">
    <citation type="submission" date="2022-12" db="EMBL/GenBank/DDBJ databases">
        <authorList>
            <person name="Petersen C."/>
        </authorList>
    </citation>
    <scope>NUCLEOTIDE SEQUENCE</scope>
    <source>
        <strain evidence="1">IBT 21472</strain>
    </source>
</reference>
<dbReference type="Proteomes" id="UP001147746">
    <property type="component" value="Unassembled WGS sequence"/>
</dbReference>
<evidence type="ECO:0000313" key="1">
    <source>
        <dbReference type="EMBL" id="KAJ5315476.1"/>
    </source>
</evidence>
<evidence type="ECO:0008006" key="3">
    <source>
        <dbReference type="Google" id="ProtNLM"/>
    </source>
</evidence>
<gene>
    <name evidence="1" type="ORF">N7476_005783</name>
</gene>
<proteinExistence type="predicted"/>
<sequence length="633" mass="70051">MLTAFSVDLQRLGVMDNSLADPAPAKTGIVLIGPVAGAVPEEAFGMPKHSDPVLIIKVHPLHVLHPFLDDMIGLVSPFAGVHNLDLTPESLSDANESTQHWGQLTPSTDGPFASASISDSDNFAVRAYLCEDDIVNAYYIYIHPYIPLLPASDMPPREDCHSPTRLPNEATEPSRADLPYWPKSSLGLALSALLVMIPLSKDPSSISDMGIFVRRSYAQLFAQAALACVERDTDDLGPGLNFATPGAGMTQDKSSLHSQVPAQLEQTLALVVLSIYEYCQRGNVSRMRARINQAITTAMDISLHNLGSSQTAHSEAQRRTWWITMFVAYLSSNLHLAPPVITLDDPRITTPFPQFDVELEPWGFLMQAQRNLFASNQMINSIERMDDTAQPDRSDQIKSLDFQIVSLMTESDRSLRVTFGEQGEASIAENMWRLGRIIIFTARTRLHRFRAFMNIPLFLDKYCHLPSINNNGLSEPSPTWVADRESSFPFTEQESSNICLKASLVVATAFRNLPYPNLKGESCDGGRSMRRSPHTIPFFACCAMQSCYTLLMLLHKVRACLATDRLATCYHLLNKPEPATETSDVERLTEELRHGVESLGGSMKADIIFEGVGSMGREIEHAYLAAFPDGTEF</sequence>
<accession>A0A9W9PVY8</accession>
<dbReference type="EMBL" id="JAPZBO010000005">
    <property type="protein sequence ID" value="KAJ5315476.1"/>
    <property type="molecule type" value="Genomic_DNA"/>
</dbReference>
<dbReference type="PANTHER" id="PTHR47431:SF5">
    <property type="entry name" value="ZN(II)2CYS6 TRANSCRIPTION FACTOR (EUROFUNG)"/>
    <property type="match status" value="1"/>
</dbReference>
<name>A0A9W9PVY8_9EURO</name>
<protein>
    <recommendedName>
        <fullName evidence="3">Transcription factor domain-containing protein</fullName>
    </recommendedName>
</protein>
<reference evidence="1" key="2">
    <citation type="journal article" date="2023" name="IMA Fungus">
        <title>Comparative genomic study of the Penicillium genus elucidates a diverse pangenome and 15 lateral gene transfer events.</title>
        <authorList>
            <person name="Petersen C."/>
            <person name="Sorensen T."/>
            <person name="Nielsen M.R."/>
            <person name="Sondergaard T.E."/>
            <person name="Sorensen J.L."/>
            <person name="Fitzpatrick D.A."/>
            <person name="Frisvad J.C."/>
            <person name="Nielsen K.L."/>
        </authorList>
    </citation>
    <scope>NUCLEOTIDE SEQUENCE</scope>
    <source>
        <strain evidence="1">IBT 21472</strain>
    </source>
</reference>
<dbReference type="CDD" id="cd12148">
    <property type="entry name" value="fungal_TF_MHR"/>
    <property type="match status" value="1"/>
</dbReference>
<comment type="caution">
    <text evidence="1">The sequence shown here is derived from an EMBL/GenBank/DDBJ whole genome shotgun (WGS) entry which is preliminary data.</text>
</comment>
<evidence type="ECO:0000313" key="2">
    <source>
        <dbReference type="Proteomes" id="UP001147746"/>
    </source>
</evidence>
<keyword evidence="2" id="KW-1185">Reference proteome</keyword>